<name>A0A251S3L0_HELAN</name>
<organism evidence="1 2">
    <name type="scientific">Helianthus annuus</name>
    <name type="common">Common sunflower</name>
    <dbReference type="NCBI Taxonomy" id="4232"/>
    <lineage>
        <taxon>Eukaryota</taxon>
        <taxon>Viridiplantae</taxon>
        <taxon>Streptophyta</taxon>
        <taxon>Embryophyta</taxon>
        <taxon>Tracheophyta</taxon>
        <taxon>Spermatophyta</taxon>
        <taxon>Magnoliopsida</taxon>
        <taxon>eudicotyledons</taxon>
        <taxon>Gunneridae</taxon>
        <taxon>Pentapetalae</taxon>
        <taxon>asterids</taxon>
        <taxon>campanulids</taxon>
        <taxon>Asterales</taxon>
        <taxon>Asteraceae</taxon>
        <taxon>Asteroideae</taxon>
        <taxon>Heliantheae alliance</taxon>
        <taxon>Heliantheae</taxon>
        <taxon>Helianthus</taxon>
    </lineage>
</organism>
<dbReference type="EMBL" id="CM007905">
    <property type="protein sequence ID" value="OTF93317.1"/>
    <property type="molecule type" value="Genomic_DNA"/>
</dbReference>
<sequence length="259" mass="28975">MKTKLFDTLTKLNLTPCRTYCTVIGAIGKNLLASPDIETRRRTRIVAGAQTGKTRRRCCNINSEFVGGFVVTTSHNHGHHLSHIPIVHPYRTVEDVEALPERTDATKGFNNSPEIYGHRRLNGVIRRSPENLARPHPLCFVIGAIGKNLLASPDIETRRRTRIVAGAQTGKTRRRCCNINSEFVGGFVVTTSHNHGHHLSHIPIVHPYRTVEDVEALPERTDATKGFNNSPEIYGHRRLNGVIRRSPENLARPHPLCFG</sequence>
<protein>
    <submittedName>
        <fullName evidence="1">Uncharacterized protein</fullName>
    </submittedName>
</protein>
<proteinExistence type="predicted"/>
<reference evidence="2" key="1">
    <citation type="journal article" date="2017" name="Nature">
        <title>The sunflower genome provides insights into oil metabolism, flowering and Asterid evolution.</title>
        <authorList>
            <person name="Badouin H."/>
            <person name="Gouzy J."/>
            <person name="Grassa C.J."/>
            <person name="Murat F."/>
            <person name="Staton S.E."/>
            <person name="Cottret L."/>
            <person name="Lelandais-Briere C."/>
            <person name="Owens G.L."/>
            <person name="Carrere S."/>
            <person name="Mayjonade B."/>
            <person name="Legrand L."/>
            <person name="Gill N."/>
            <person name="Kane N.C."/>
            <person name="Bowers J.E."/>
            <person name="Hubner S."/>
            <person name="Bellec A."/>
            <person name="Berard A."/>
            <person name="Berges H."/>
            <person name="Blanchet N."/>
            <person name="Boniface M.C."/>
            <person name="Brunel D."/>
            <person name="Catrice O."/>
            <person name="Chaidir N."/>
            <person name="Claudel C."/>
            <person name="Donnadieu C."/>
            <person name="Faraut T."/>
            <person name="Fievet G."/>
            <person name="Helmstetter N."/>
            <person name="King M."/>
            <person name="Knapp S.J."/>
            <person name="Lai Z."/>
            <person name="Le Paslier M.C."/>
            <person name="Lippi Y."/>
            <person name="Lorenzon L."/>
            <person name="Mandel J.R."/>
            <person name="Marage G."/>
            <person name="Marchand G."/>
            <person name="Marquand E."/>
            <person name="Bret-Mestries E."/>
            <person name="Morien E."/>
            <person name="Nambeesan S."/>
            <person name="Nguyen T."/>
            <person name="Pegot-Espagnet P."/>
            <person name="Pouilly N."/>
            <person name="Raftis F."/>
            <person name="Sallet E."/>
            <person name="Schiex T."/>
            <person name="Thomas J."/>
            <person name="Vandecasteele C."/>
            <person name="Vares D."/>
            <person name="Vear F."/>
            <person name="Vautrin S."/>
            <person name="Crespi M."/>
            <person name="Mangin B."/>
            <person name="Burke J.M."/>
            <person name="Salse J."/>
            <person name="Munos S."/>
            <person name="Vincourt P."/>
            <person name="Rieseberg L.H."/>
            <person name="Langlade N.B."/>
        </authorList>
    </citation>
    <scope>NUCLEOTIDE SEQUENCE [LARGE SCALE GENOMIC DNA]</scope>
    <source>
        <strain evidence="2">cv. SF193</strain>
    </source>
</reference>
<evidence type="ECO:0000313" key="2">
    <source>
        <dbReference type="Proteomes" id="UP000215914"/>
    </source>
</evidence>
<gene>
    <name evidence="1" type="ORF">HannXRQ_Chr16g0531561</name>
</gene>
<evidence type="ECO:0000313" key="1">
    <source>
        <dbReference type="EMBL" id="OTF93317.1"/>
    </source>
</evidence>
<dbReference type="AlphaFoldDB" id="A0A251S3L0"/>
<accession>A0A251S3L0</accession>
<dbReference type="Proteomes" id="UP000215914">
    <property type="component" value="Chromosome 16"/>
</dbReference>
<keyword evidence="2" id="KW-1185">Reference proteome</keyword>
<dbReference type="InParanoid" id="A0A251S3L0"/>